<evidence type="ECO:0000313" key="3">
    <source>
        <dbReference type="EMBL" id="MBN2952068.1"/>
    </source>
</evidence>
<dbReference type="Pfam" id="PF14501">
    <property type="entry name" value="HATPase_c_5"/>
    <property type="match status" value="1"/>
</dbReference>
<organism evidence="3 4">
    <name type="scientific">Fusicatenibacter saccharivorans</name>
    <dbReference type="NCBI Taxonomy" id="1150298"/>
    <lineage>
        <taxon>Bacteria</taxon>
        <taxon>Bacillati</taxon>
        <taxon>Bacillota</taxon>
        <taxon>Clostridia</taxon>
        <taxon>Lachnospirales</taxon>
        <taxon>Lachnospiraceae</taxon>
        <taxon>Fusicatenibacter</taxon>
    </lineage>
</organism>
<feature type="transmembrane region" description="Helical" evidence="1">
    <location>
        <begin position="99"/>
        <end position="116"/>
    </location>
</feature>
<feature type="transmembrane region" description="Helical" evidence="1">
    <location>
        <begin position="67"/>
        <end position="87"/>
    </location>
</feature>
<proteinExistence type="predicted"/>
<dbReference type="Gene3D" id="3.30.565.10">
    <property type="entry name" value="Histidine kinase-like ATPase, C-terminal domain"/>
    <property type="match status" value="1"/>
</dbReference>
<dbReference type="AlphaFoldDB" id="A0A939CC87"/>
<dbReference type="GO" id="GO:0042802">
    <property type="term" value="F:identical protein binding"/>
    <property type="evidence" value="ECO:0007669"/>
    <property type="project" value="TreeGrafter"/>
</dbReference>
<feature type="transmembrane region" description="Helical" evidence="1">
    <location>
        <begin position="38"/>
        <end position="55"/>
    </location>
</feature>
<keyword evidence="1" id="KW-0472">Membrane</keyword>
<accession>A0A939CC87</accession>
<feature type="domain" description="Sensor histidine kinase NatK-like C-terminal" evidence="2">
    <location>
        <begin position="336"/>
        <end position="435"/>
    </location>
</feature>
<dbReference type="InterPro" id="IPR032834">
    <property type="entry name" value="NatK-like_C"/>
</dbReference>
<gene>
    <name evidence="3" type="ORF">JTJ23_00400</name>
</gene>
<keyword evidence="1" id="KW-0812">Transmembrane</keyword>
<feature type="transmembrane region" description="Helical" evidence="1">
    <location>
        <begin position="160"/>
        <end position="177"/>
    </location>
</feature>
<dbReference type="EMBL" id="JAFHBD010000002">
    <property type="protein sequence ID" value="MBN2952068.1"/>
    <property type="molecule type" value="Genomic_DNA"/>
</dbReference>
<protein>
    <submittedName>
        <fullName evidence="3">GHKL domain-containing protein</fullName>
    </submittedName>
</protein>
<keyword evidence="1" id="KW-1133">Transmembrane helix</keyword>
<evidence type="ECO:0000256" key="1">
    <source>
        <dbReference type="SAM" id="Phobius"/>
    </source>
</evidence>
<dbReference type="SUPFAM" id="SSF55874">
    <property type="entry name" value="ATPase domain of HSP90 chaperone/DNA topoisomerase II/histidine kinase"/>
    <property type="match status" value="1"/>
</dbReference>
<sequence>MSATFWKVFELAISVLENMLLLGFCMDFMQQRPKGKRGKMLWLLAVLVGMIFPALEKYPEIYDRWELWLTLLWLVGYLAVSTRGSILRKIIAAVVARELTTFVNTAVLFGCSLLLQESVASFIQQQDIARIATVLLTKILYFFVGKILNGLLFERKNLVSWQWIVIGCSLVFSTVAGKTLITLSRDFPGIQMQEQKLMLLCVACIWLTCLIMYFIVQQMSKDNQTKLEYELMKEKEKYSKESMEIIKRGNEELREFKHDLKNYLLPMQEMAEKMPQSEMADAWEKIYQKMENVQTLIQTGNSYVDSMINTKISLARSEKTDVKCTILSRMDGVDGLEFCSVFGNLMDNAIEAERSIADGKKIEILIEEKMGYLRLLVQNKIDRSVLKENPELRTTKKTEGVHGIGHKSVERTMQKMGGAVKYYEKDGMFCAETVFPVK</sequence>
<dbReference type="PANTHER" id="PTHR40448">
    <property type="entry name" value="TWO-COMPONENT SENSOR HISTIDINE KINASE"/>
    <property type="match status" value="1"/>
</dbReference>
<evidence type="ECO:0000313" key="4">
    <source>
        <dbReference type="Proteomes" id="UP000737612"/>
    </source>
</evidence>
<name>A0A939CC87_9FIRM</name>
<feature type="transmembrane region" description="Helical" evidence="1">
    <location>
        <begin position="197"/>
        <end position="216"/>
    </location>
</feature>
<dbReference type="PANTHER" id="PTHR40448:SF1">
    <property type="entry name" value="TWO-COMPONENT SENSOR HISTIDINE KINASE"/>
    <property type="match status" value="1"/>
</dbReference>
<dbReference type="InterPro" id="IPR036890">
    <property type="entry name" value="HATPase_C_sf"/>
</dbReference>
<feature type="transmembrane region" description="Helical" evidence="1">
    <location>
        <begin position="128"/>
        <end position="148"/>
    </location>
</feature>
<dbReference type="Proteomes" id="UP000737612">
    <property type="component" value="Unassembled WGS sequence"/>
</dbReference>
<reference evidence="3" key="1">
    <citation type="submission" date="2021-02" db="EMBL/GenBank/DDBJ databases">
        <title>Metagenome-assembled genomes from human diarrheal sample B26.</title>
        <authorList>
            <person name="Ateba T.P."/>
            <person name="Alayande K.A."/>
            <person name="Mwanza M."/>
        </authorList>
    </citation>
    <scope>NUCLEOTIDE SEQUENCE</scope>
    <source>
        <strain evidence="3">06WH</strain>
    </source>
</reference>
<comment type="caution">
    <text evidence="3">The sequence shown here is derived from an EMBL/GenBank/DDBJ whole genome shotgun (WGS) entry which is preliminary data.</text>
</comment>
<evidence type="ECO:0000259" key="2">
    <source>
        <dbReference type="Pfam" id="PF14501"/>
    </source>
</evidence>